<dbReference type="Pfam" id="PF00583">
    <property type="entry name" value="Acetyltransf_1"/>
    <property type="match status" value="1"/>
</dbReference>
<evidence type="ECO:0000313" key="5">
    <source>
        <dbReference type="Proteomes" id="UP000199598"/>
    </source>
</evidence>
<feature type="domain" description="N-acetyltransferase" evidence="3">
    <location>
        <begin position="7"/>
        <end position="155"/>
    </location>
</feature>
<dbReference type="GO" id="GO:0005840">
    <property type="term" value="C:ribosome"/>
    <property type="evidence" value="ECO:0007669"/>
    <property type="project" value="UniProtKB-KW"/>
</dbReference>
<evidence type="ECO:0000256" key="1">
    <source>
        <dbReference type="ARBA" id="ARBA00022679"/>
    </source>
</evidence>
<proteinExistence type="predicted"/>
<evidence type="ECO:0000256" key="2">
    <source>
        <dbReference type="ARBA" id="ARBA00023315"/>
    </source>
</evidence>
<dbReference type="Proteomes" id="UP000199598">
    <property type="component" value="Unassembled WGS sequence"/>
</dbReference>
<dbReference type="InterPro" id="IPR016181">
    <property type="entry name" value="Acyl_CoA_acyltransferase"/>
</dbReference>
<dbReference type="PROSITE" id="PS51186">
    <property type="entry name" value="GNAT"/>
    <property type="match status" value="1"/>
</dbReference>
<sequence length="155" mass="17028">MLGVLMLKIRVARDEDLEAVVQMMNGGASSQRIHLEDGATDTYKPAFCAIQKCPNTDIYVGETEAGEAVATFQLTYVKGLAFNGKPRGQIESMHTRADMRGQGLGQEMLAHAVKLARDEGCCMVQLTSNKERDGAHRFYASNGFVPTHEGFKLIF</sequence>
<name>A0A1I4ETZ2_9HYPH</name>
<keyword evidence="5" id="KW-1185">Reference proteome</keyword>
<keyword evidence="2" id="KW-0012">Acyltransferase</keyword>
<dbReference type="EMBL" id="FOSK01000016">
    <property type="protein sequence ID" value="SFL07976.1"/>
    <property type="molecule type" value="Genomic_DNA"/>
</dbReference>
<reference evidence="4 5" key="1">
    <citation type="submission" date="2016-10" db="EMBL/GenBank/DDBJ databases">
        <authorList>
            <person name="Varghese N."/>
            <person name="Submissions S."/>
        </authorList>
    </citation>
    <scope>NUCLEOTIDE SEQUENCE [LARGE SCALE GENOMIC DNA]</scope>
    <source>
        <strain evidence="4 5">DSM 16392</strain>
    </source>
</reference>
<evidence type="ECO:0000259" key="3">
    <source>
        <dbReference type="PROSITE" id="PS51186"/>
    </source>
</evidence>
<comment type="caution">
    <text evidence="4">The sequence shown here is derived from an EMBL/GenBank/DDBJ whole genome shotgun (WGS) entry which is preliminary data.</text>
</comment>
<dbReference type="CDD" id="cd04301">
    <property type="entry name" value="NAT_SF"/>
    <property type="match status" value="1"/>
</dbReference>
<evidence type="ECO:0000313" key="4">
    <source>
        <dbReference type="EMBL" id="SFL07976.1"/>
    </source>
</evidence>
<dbReference type="SUPFAM" id="SSF55729">
    <property type="entry name" value="Acyl-CoA N-acyltransferases (Nat)"/>
    <property type="match status" value="1"/>
</dbReference>
<accession>A0A1I4ETZ2</accession>
<protein>
    <submittedName>
        <fullName evidence="4">Ribosomal protein S18 acetylase RimI</fullName>
    </submittedName>
</protein>
<gene>
    <name evidence="4" type="ORF">SAMN04488518_1167</name>
</gene>
<organism evidence="4 5">
    <name type="scientific">Pseudovibrio ascidiaceicola</name>
    <dbReference type="NCBI Taxonomy" id="285279"/>
    <lineage>
        <taxon>Bacteria</taxon>
        <taxon>Pseudomonadati</taxon>
        <taxon>Pseudomonadota</taxon>
        <taxon>Alphaproteobacteria</taxon>
        <taxon>Hyphomicrobiales</taxon>
        <taxon>Stappiaceae</taxon>
        <taxon>Pseudovibrio</taxon>
    </lineage>
</organism>
<dbReference type="Gene3D" id="3.40.630.30">
    <property type="match status" value="1"/>
</dbReference>
<dbReference type="InterPro" id="IPR000182">
    <property type="entry name" value="GNAT_dom"/>
</dbReference>
<keyword evidence="4" id="KW-0687">Ribonucleoprotein</keyword>
<dbReference type="InterPro" id="IPR050832">
    <property type="entry name" value="Bact_Acetyltransf"/>
</dbReference>
<dbReference type="PANTHER" id="PTHR43877">
    <property type="entry name" value="AMINOALKYLPHOSPHONATE N-ACETYLTRANSFERASE-RELATED-RELATED"/>
    <property type="match status" value="1"/>
</dbReference>
<keyword evidence="4" id="KW-0689">Ribosomal protein</keyword>
<keyword evidence="1" id="KW-0808">Transferase</keyword>